<comment type="similarity">
    <text evidence="1 3">Belongs to the GcvH family.</text>
</comment>
<comment type="cofactor">
    <cofactor evidence="3">
        <name>(R)-lipoate</name>
        <dbReference type="ChEBI" id="CHEBI:83088"/>
    </cofactor>
    <text evidence="3">Binds 1 lipoyl cofactor covalently.</text>
</comment>
<dbReference type="PROSITE" id="PS50968">
    <property type="entry name" value="BIOTINYL_LIPOYL"/>
    <property type="match status" value="1"/>
</dbReference>
<reference evidence="6 7" key="1">
    <citation type="submission" date="2016-10" db="EMBL/GenBank/DDBJ databases">
        <authorList>
            <person name="de Groot N.N."/>
        </authorList>
    </citation>
    <scope>NUCLEOTIDE SEQUENCE [LARGE SCALE GENOMIC DNA]</scope>
    <source>
        <strain evidence="6 7">CGMCC 1.6291</strain>
    </source>
</reference>
<dbReference type="PANTHER" id="PTHR11715">
    <property type="entry name" value="GLYCINE CLEAVAGE SYSTEM H PROTEIN"/>
    <property type="match status" value="1"/>
</dbReference>
<evidence type="ECO:0000256" key="3">
    <source>
        <dbReference type="HAMAP-Rule" id="MF_00272"/>
    </source>
</evidence>
<dbReference type="PROSITE" id="PS00189">
    <property type="entry name" value="LIPOYL"/>
    <property type="match status" value="1"/>
</dbReference>
<sequence length="132" mass="14195">MSNVPSDLKYAPSHEWVRQGDDGTVTVGISDHAQDALGDLVFVETPEIDRTVEAGEAVAVVESVKAASDVYAPVSGTIIDANSQLQDAPELVNTDAYGEGWIMRIKLDDPDALDELMDADAYEQLITEEDDG</sequence>
<comment type="function">
    <text evidence="3">The glycine cleavage system catalyzes the degradation of glycine. The H protein shuttles the methylamine group of glycine from the P protein to the T protein.</text>
</comment>
<keyword evidence="2 3" id="KW-0450">Lipoyl</keyword>
<evidence type="ECO:0000256" key="1">
    <source>
        <dbReference type="ARBA" id="ARBA00009249"/>
    </source>
</evidence>
<dbReference type="PANTHER" id="PTHR11715:SF3">
    <property type="entry name" value="GLYCINE CLEAVAGE SYSTEM H PROTEIN-RELATED"/>
    <property type="match status" value="1"/>
</dbReference>
<accession>A0A1H8VJV1</accession>
<proteinExistence type="inferred from homology"/>
<comment type="subunit">
    <text evidence="3">The glycine cleavage system is composed of four proteins: P, T, L and H.</text>
</comment>
<dbReference type="STRING" id="406100.SAMN04488052_1134"/>
<dbReference type="GO" id="GO:0009249">
    <property type="term" value="P:protein lipoylation"/>
    <property type="evidence" value="ECO:0007669"/>
    <property type="project" value="TreeGrafter"/>
</dbReference>
<dbReference type="GO" id="GO:0005960">
    <property type="term" value="C:glycine cleavage complex"/>
    <property type="evidence" value="ECO:0007669"/>
    <property type="project" value="InterPro"/>
</dbReference>
<dbReference type="GO" id="GO:0005829">
    <property type="term" value="C:cytosol"/>
    <property type="evidence" value="ECO:0007669"/>
    <property type="project" value="TreeGrafter"/>
</dbReference>
<dbReference type="NCBIfam" id="NF002270">
    <property type="entry name" value="PRK01202.1"/>
    <property type="match status" value="1"/>
</dbReference>
<keyword evidence="7" id="KW-1185">Reference proteome</keyword>
<dbReference type="GO" id="GO:0019464">
    <property type="term" value="P:glycine decarboxylation via glycine cleavage system"/>
    <property type="evidence" value="ECO:0007669"/>
    <property type="project" value="UniProtKB-UniRule"/>
</dbReference>
<evidence type="ECO:0000256" key="2">
    <source>
        <dbReference type="ARBA" id="ARBA00022823"/>
    </source>
</evidence>
<feature type="domain" description="Lipoyl-binding" evidence="5">
    <location>
        <begin position="24"/>
        <end position="106"/>
    </location>
</feature>
<dbReference type="Proteomes" id="UP000199657">
    <property type="component" value="Unassembled WGS sequence"/>
</dbReference>
<protein>
    <recommendedName>
        <fullName evidence="3">Glycine cleavage system H protein</fullName>
    </recommendedName>
</protein>
<dbReference type="NCBIfam" id="TIGR00527">
    <property type="entry name" value="gcvH"/>
    <property type="match status" value="1"/>
</dbReference>
<dbReference type="OrthoDB" id="9796712at2"/>
<dbReference type="Gene3D" id="2.40.50.100">
    <property type="match status" value="1"/>
</dbReference>
<dbReference type="SUPFAM" id="SSF51230">
    <property type="entry name" value="Single hybrid motif"/>
    <property type="match status" value="1"/>
</dbReference>
<dbReference type="InterPro" id="IPR003016">
    <property type="entry name" value="2-oxoA_DH_lipoyl-BS"/>
</dbReference>
<dbReference type="RefSeq" id="WP_091646146.1">
    <property type="nucleotide sequence ID" value="NZ_FOEG01000013.1"/>
</dbReference>
<gene>
    <name evidence="3" type="primary">gcvH</name>
    <name evidence="6" type="ORF">SAMN04488052_1134</name>
</gene>
<dbReference type="InterPro" id="IPR011053">
    <property type="entry name" value="Single_hybrid_motif"/>
</dbReference>
<evidence type="ECO:0000313" key="7">
    <source>
        <dbReference type="Proteomes" id="UP000199657"/>
    </source>
</evidence>
<dbReference type="HAMAP" id="MF_00272">
    <property type="entry name" value="GcvH"/>
    <property type="match status" value="1"/>
</dbReference>
<evidence type="ECO:0000256" key="4">
    <source>
        <dbReference type="PIRSR" id="PIRSR617453-50"/>
    </source>
</evidence>
<feature type="modified residue" description="N6-lipoyllysine" evidence="3 4">
    <location>
        <position position="65"/>
    </location>
</feature>
<organism evidence="6 7">
    <name type="scientific">Aquisalimonas asiatica</name>
    <dbReference type="NCBI Taxonomy" id="406100"/>
    <lineage>
        <taxon>Bacteria</taxon>
        <taxon>Pseudomonadati</taxon>
        <taxon>Pseudomonadota</taxon>
        <taxon>Gammaproteobacteria</taxon>
        <taxon>Chromatiales</taxon>
        <taxon>Ectothiorhodospiraceae</taxon>
        <taxon>Aquisalimonas</taxon>
    </lineage>
</organism>
<dbReference type="InterPro" id="IPR017453">
    <property type="entry name" value="GCV_H_sub"/>
</dbReference>
<dbReference type="AlphaFoldDB" id="A0A1H8VJV1"/>
<dbReference type="InterPro" id="IPR002930">
    <property type="entry name" value="GCV_H"/>
</dbReference>
<dbReference type="InterPro" id="IPR033753">
    <property type="entry name" value="GCV_H/Fam206"/>
</dbReference>
<evidence type="ECO:0000259" key="5">
    <source>
        <dbReference type="PROSITE" id="PS50968"/>
    </source>
</evidence>
<dbReference type="InterPro" id="IPR000089">
    <property type="entry name" value="Biotin_lipoyl"/>
</dbReference>
<dbReference type="CDD" id="cd06848">
    <property type="entry name" value="GCS_H"/>
    <property type="match status" value="1"/>
</dbReference>
<name>A0A1H8VJV1_9GAMM</name>
<dbReference type="EMBL" id="FOEG01000013">
    <property type="protein sequence ID" value="SEP15507.1"/>
    <property type="molecule type" value="Genomic_DNA"/>
</dbReference>
<evidence type="ECO:0000313" key="6">
    <source>
        <dbReference type="EMBL" id="SEP15507.1"/>
    </source>
</evidence>
<dbReference type="Pfam" id="PF01597">
    <property type="entry name" value="GCV_H"/>
    <property type="match status" value="1"/>
</dbReference>